<dbReference type="Proteomes" id="UP000015102">
    <property type="component" value="Unassembled WGS sequence"/>
</dbReference>
<keyword evidence="3" id="KW-1185">Reference proteome</keyword>
<dbReference type="AlphaFoldDB" id="T1GCS9"/>
<reference evidence="2" key="2">
    <citation type="submission" date="2015-06" db="UniProtKB">
        <authorList>
            <consortium name="EnsemblMetazoa"/>
        </authorList>
    </citation>
    <scope>IDENTIFICATION</scope>
</reference>
<organism evidence="2 3">
    <name type="scientific">Megaselia scalaris</name>
    <name type="common">Humpbacked fly</name>
    <name type="synonym">Phora scalaris</name>
    <dbReference type="NCBI Taxonomy" id="36166"/>
    <lineage>
        <taxon>Eukaryota</taxon>
        <taxon>Metazoa</taxon>
        <taxon>Ecdysozoa</taxon>
        <taxon>Arthropoda</taxon>
        <taxon>Hexapoda</taxon>
        <taxon>Insecta</taxon>
        <taxon>Pterygota</taxon>
        <taxon>Neoptera</taxon>
        <taxon>Endopterygota</taxon>
        <taxon>Diptera</taxon>
        <taxon>Brachycera</taxon>
        <taxon>Muscomorpha</taxon>
        <taxon>Platypezoidea</taxon>
        <taxon>Phoridae</taxon>
        <taxon>Megaseliini</taxon>
        <taxon>Megaselia</taxon>
    </lineage>
</organism>
<proteinExistence type="predicted"/>
<dbReference type="HOGENOM" id="CLU_199281_0_0_1"/>
<evidence type="ECO:0000313" key="2">
    <source>
        <dbReference type="EnsemblMetazoa" id="MESCA001101-PA"/>
    </source>
</evidence>
<evidence type="ECO:0000313" key="3">
    <source>
        <dbReference type="Proteomes" id="UP000015102"/>
    </source>
</evidence>
<sequence length="76" mass="8730">MDDYRLAKQVFSKAPNGTKRGLQRTRWVDQVDKDGRDLGIRDLGEERQLTPERRGPGKSIQRRLPSLVAVYNGYSL</sequence>
<accession>T1GCS9</accession>
<dbReference type="EMBL" id="CAQQ02167072">
    <property type="status" value="NOT_ANNOTATED_CDS"/>
    <property type="molecule type" value="Genomic_DNA"/>
</dbReference>
<feature type="compositionally biased region" description="Basic and acidic residues" evidence="1">
    <location>
        <begin position="39"/>
        <end position="55"/>
    </location>
</feature>
<reference evidence="3" key="1">
    <citation type="submission" date="2013-02" db="EMBL/GenBank/DDBJ databases">
        <authorList>
            <person name="Hughes D."/>
        </authorList>
    </citation>
    <scope>NUCLEOTIDE SEQUENCE</scope>
    <source>
        <strain>Durham</strain>
        <strain evidence="3">NC isolate 2 -- Noor lab</strain>
    </source>
</reference>
<protein>
    <submittedName>
        <fullName evidence="2">Uncharacterized protein</fullName>
    </submittedName>
</protein>
<dbReference type="EnsemblMetazoa" id="MESCA001101-RA">
    <property type="protein sequence ID" value="MESCA001101-PA"/>
    <property type="gene ID" value="MESCA001101"/>
</dbReference>
<evidence type="ECO:0000256" key="1">
    <source>
        <dbReference type="SAM" id="MobiDB-lite"/>
    </source>
</evidence>
<name>T1GCS9_MEGSC</name>
<feature type="region of interest" description="Disordered" evidence="1">
    <location>
        <begin position="39"/>
        <end position="61"/>
    </location>
</feature>